<evidence type="ECO:0000313" key="2">
    <source>
        <dbReference type="Proteomes" id="UP000783796"/>
    </source>
</evidence>
<protein>
    <submittedName>
        <fullName evidence="1">Uncharacterized protein</fullName>
    </submittedName>
</protein>
<reference evidence="1" key="1">
    <citation type="journal article" date="2021" name="PeerJ">
        <title>Extensive microbial diversity within the chicken gut microbiome revealed by metagenomics and culture.</title>
        <authorList>
            <person name="Gilroy R."/>
            <person name="Ravi A."/>
            <person name="Getino M."/>
            <person name="Pursley I."/>
            <person name="Horton D.L."/>
            <person name="Alikhan N.F."/>
            <person name="Baker D."/>
            <person name="Gharbi K."/>
            <person name="Hall N."/>
            <person name="Watson M."/>
            <person name="Adriaenssens E.M."/>
            <person name="Foster-Nyarko E."/>
            <person name="Jarju S."/>
            <person name="Secka A."/>
            <person name="Antonio M."/>
            <person name="Oren A."/>
            <person name="Chaudhuri R.R."/>
            <person name="La Ragione R."/>
            <person name="Hildebrand F."/>
            <person name="Pallen M.J."/>
        </authorList>
    </citation>
    <scope>NUCLEOTIDE SEQUENCE</scope>
    <source>
        <strain evidence="1">G4-2901</strain>
    </source>
</reference>
<proteinExistence type="predicted"/>
<evidence type="ECO:0000313" key="1">
    <source>
        <dbReference type="EMBL" id="MBU3837230.1"/>
    </source>
</evidence>
<comment type="caution">
    <text evidence="1">The sequence shown here is derived from an EMBL/GenBank/DDBJ whole genome shotgun (WGS) entry which is preliminary data.</text>
</comment>
<organism evidence="1 2">
    <name type="scientific">Candidatus Phocaeicola faecigallinarum</name>
    <dbReference type="NCBI Taxonomy" id="2838732"/>
    <lineage>
        <taxon>Bacteria</taxon>
        <taxon>Pseudomonadati</taxon>
        <taxon>Bacteroidota</taxon>
        <taxon>Bacteroidia</taxon>
        <taxon>Bacteroidales</taxon>
        <taxon>Bacteroidaceae</taxon>
        <taxon>Phocaeicola</taxon>
    </lineage>
</organism>
<sequence>MNDYISDHFWTKDEDTAYLKDFADENVYLEMPLVNLIYRMLDMAADGLPLTKVGNPTIAVIEELYPLGPKDYYWENFPRKKMTLSAIPQMAIIWDYLKYANLFRKYKGTLRLTRLGKEMKGHPKRLAHYLFYYTQEMANTSLMDSCEFTSFNNALNHVAVLLDTYGNEFRSVEFYAAKYAEVEADFAFFYETSDSLYFNLAVSCFNIRIMERFFNWMGFVEMIRSHYDKEQKKYILEQYKISPLFRKLIGINRPESKEVIPIWINNPSMMN</sequence>
<dbReference type="EMBL" id="JAHLFW010000025">
    <property type="protein sequence ID" value="MBU3837230.1"/>
    <property type="molecule type" value="Genomic_DNA"/>
</dbReference>
<dbReference type="AlphaFoldDB" id="A0A948TA98"/>
<gene>
    <name evidence="1" type="ORF">H9777_02675</name>
</gene>
<accession>A0A948TA98</accession>
<dbReference type="Proteomes" id="UP000783796">
    <property type="component" value="Unassembled WGS sequence"/>
</dbReference>
<name>A0A948TA98_9BACT</name>
<reference evidence="1" key="2">
    <citation type="submission" date="2021-04" db="EMBL/GenBank/DDBJ databases">
        <authorList>
            <person name="Gilroy R."/>
        </authorList>
    </citation>
    <scope>NUCLEOTIDE SEQUENCE</scope>
    <source>
        <strain evidence="1">G4-2901</strain>
    </source>
</reference>